<gene>
    <name evidence="1" type="ORF">EVAR_48966_1</name>
</gene>
<evidence type="ECO:0000313" key="2">
    <source>
        <dbReference type="Proteomes" id="UP000299102"/>
    </source>
</evidence>
<protein>
    <submittedName>
        <fullName evidence="1">Uncharacterized protein</fullName>
    </submittedName>
</protein>
<proteinExistence type="predicted"/>
<dbReference type="AlphaFoldDB" id="A0A4C1Y4W3"/>
<sequence>MSQKRSARMAAARAAPCLSANVSRVIYVVVGLCAYTDVKNKQAMGHDGIRLYCSQAYFTPLLTSTIVTTLLRKLQPKPQTGGKASRAIAAACVDLASKYD</sequence>
<accession>A0A4C1Y4W3</accession>
<dbReference type="EMBL" id="BGZK01001092">
    <property type="protein sequence ID" value="GBP70958.1"/>
    <property type="molecule type" value="Genomic_DNA"/>
</dbReference>
<evidence type="ECO:0000313" key="1">
    <source>
        <dbReference type="EMBL" id="GBP70958.1"/>
    </source>
</evidence>
<comment type="caution">
    <text evidence="1">The sequence shown here is derived from an EMBL/GenBank/DDBJ whole genome shotgun (WGS) entry which is preliminary data.</text>
</comment>
<keyword evidence="2" id="KW-1185">Reference proteome</keyword>
<organism evidence="1 2">
    <name type="scientific">Eumeta variegata</name>
    <name type="common">Bagworm moth</name>
    <name type="synonym">Eumeta japonica</name>
    <dbReference type="NCBI Taxonomy" id="151549"/>
    <lineage>
        <taxon>Eukaryota</taxon>
        <taxon>Metazoa</taxon>
        <taxon>Ecdysozoa</taxon>
        <taxon>Arthropoda</taxon>
        <taxon>Hexapoda</taxon>
        <taxon>Insecta</taxon>
        <taxon>Pterygota</taxon>
        <taxon>Neoptera</taxon>
        <taxon>Endopterygota</taxon>
        <taxon>Lepidoptera</taxon>
        <taxon>Glossata</taxon>
        <taxon>Ditrysia</taxon>
        <taxon>Tineoidea</taxon>
        <taxon>Psychidae</taxon>
        <taxon>Oiketicinae</taxon>
        <taxon>Eumeta</taxon>
    </lineage>
</organism>
<reference evidence="1 2" key="1">
    <citation type="journal article" date="2019" name="Commun. Biol.">
        <title>The bagworm genome reveals a unique fibroin gene that provides high tensile strength.</title>
        <authorList>
            <person name="Kono N."/>
            <person name="Nakamura H."/>
            <person name="Ohtoshi R."/>
            <person name="Tomita M."/>
            <person name="Numata K."/>
            <person name="Arakawa K."/>
        </authorList>
    </citation>
    <scope>NUCLEOTIDE SEQUENCE [LARGE SCALE GENOMIC DNA]</scope>
</reference>
<name>A0A4C1Y4W3_EUMVA</name>
<dbReference type="Proteomes" id="UP000299102">
    <property type="component" value="Unassembled WGS sequence"/>
</dbReference>